<evidence type="ECO:0000256" key="5">
    <source>
        <dbReference type="ARBA" id="ARBA00038359"/>
    </source>
</evidence>
<feature type="domain" description="Rhodopsin" evidence="8">
    <location>
        <begin position="33"/>
        <end position="294"/>
    </location>
</feature>
<keyword evidence="10" id="KW-1185">Reference proteome</keyword>
<accession>A0ABR2XKN4</accession>
<feature type="transmembrane region" description="Helical" evidence="7">
    <location>
        <begin position="273"/>
        <end position="296"/>
    </location>
</feature>
<gene>
    <name evidence="9" type="ORF">SCAR479_09055</name>
</gene>
<comment type="subcellular location">
    <subcellularLocation>
        <location evidence="1">Membrane</location>
        <topology evidence="1">Multi-pass membrane protein</topology>
    </subcellularLocation>
</comment>
<comment type="caution">
    <text evidence="9">The sequence shown here is derived from an EMBL/GenBank/DDBJ whole genome shotgun (WGS) entry which is preliminary data.</text>
</comment>
<name>A0ABR2XKN4_9PEZI</name>
<dbReference type="PANTHER" id="PTHR33048">
    <property type="entry name" value="PTH11-LIKE INTEGRAL MEMBRANE PROTEIN (AFU_ORTHOLOGUE AFUA_5G11245)"/>
    <property type="match status" value="1"/>
</dbReference>
<dbReference type="PANTHER" id="PTHR33048:SF47">
    <property type="entry name" value="INTEGRAL MEMBRANE PROTEIN-RELATED"/>
    <property type="match status" value="1"/>
</dbReference>
<dbReference type="EMBL" id="JARVKM010000043">
    <property type="protein sequence ID" value="KAK9774191.1"/>
    <property type="molecule type" value="Genomic_DNA"/>
</dbReference>
<dbReference type="InterPro" id="IPR049326">
    <property type="entry name" value="Rhodopsin_dom_fungi"/>
</dbReference>
<feature type="transmembrane region" description="Helical" evidence="7">
    <location>
        <begin position="15"/>
        <end position="36"/>
    </location>
</feature>
<evidence type="ECO:0000256" key="1">
    <source>
        <dbReference type="ARBA" id="ARBA00004141"/>
    </source>
</evidence>
<evidence type="ECO:0000256" key="6">
    <source>
        <dbReference type="SAM" id="MobiDB-lite"/>
    </source>
</evidence>
<evidence type="ECO:0000313" key="9">
    <source>
        <dbReference type="EMBL" id="KAK9774191.1"/>
    </source>
</evidence>
<evidence type="ECO:0000256" key="7">
    <source>
        <dbReference type="SAM" id="Phobius"/>
    </source>
</evidence>
<dbReference type="InterPro" id="IPR052337">
    <property type="entry name" value="SAT4-like"/>
</dbReference>
<comment type="similarity">
    <text evidence="5">Belongs to the SAT4 family.</text>
</comment>
<evidence type="ECO:0000259" key="8">
    <source>
        <dbReference type="Pfam" id="PF20684"/>
    </source>
</evidence>
<evidence type="ECO:0000256" key="3">
    <source>
        <dbReference type="ARBA" id="ARBA00022989"/>
    </source>
</evidence>
<feature type="region of interest" description="Disordered" evidence="6">
    <location>
        <begin position="377"/>
        <end position="407"/>
    </location>
</feature>
<dbReference type="Pfam" id="PF20684">
    <property type="entry name" value="Fung_rhodopsin"/>
    <property type="match status" value="1"/>
</dbReference>
<evidence type="ECO:0000256" key="4">
    <source>
        <dbReference type="ARBA" id="ARBA00023136"/>
    </source>
</evidence>
<keyword evidence="2 7" id="KW-0812">Transmembrane</keyword>
<proteinExistence type="inferred from homology"/>
<dbReference type="Proteomes" id="UP001465668">
    <property type="component" value="Unassembled WGS sequence"/>
</dbReference>
<reference evidence="9 10" key="1">
    <citation type="submission" date="2024-02" db="EMBL/GenBank/DDBJ databases">
        <title>First draft genome assembly of two strains of Seiridium cardinale.</title>
        <authorList>
            <person name="Emiliani G."/>
            <person name="Scali E."/>
        </authorList>
    </citation>
    <scope>NUCLEOTIDE SEQUENCE [LARGE SCALE GENOMIC DNA]</scope>
    <source>
        <strain evidence="9 10">BM-138-000479</strain>
    </source>
</reference>
<sequence length="407" mass="45238">MASTDEPSSEYGGDGVLACAIIFMVLCTVFVSLRFVSHRVGRRPLRLEDWLMIPSWILMMGLCSNVIFCQFSAFDSIPLSSVNNEDVAVKQGGVGRHEQFVLKYMPEAMLHWTQALLVTQCIYGLVFPLEKTSILLLYLGLFRVHRWLRVTVYVMMAYIWMWGISILLVAIFQCTPVAAQWDKTIDGTCINQLAFYRWLGIPNAIHDVSMLIVPAPAVWKLQMPRKQKIALTGVFLLGSIGCIASFIRVTLFFEVDAFSDNTWVSIQLMSWALAEPGIILICACIPSIWPLVARYIPGAHPRRGKTSKGASGSGGVVSKQSGGIEVWDGQSYGINQGGSNFIRLNDIEDQMAGYELNSSDRGAITVTNEFVWREELKGPNARGVTQAGDDRSASSQQMPSQERDSNF</sequence>
<feature type="transmembrane region" description="Helical" evidence="7">
    <location>
        <begin position="56"/>
        <end position="74"/>
    </location>
</feature>
<protein>
    <submittedName>
        <fullName evidence="9">Integral membrane protein</fullName>
    </submittedName>
</protein>
<keyword evidence="4 7" id="KW-0472">Membrane</keyword>
<feature type="transmembrane region" description="Helical" evidence="7">
    <location>
        <begin position="231"/>
        <end position="253"/>
    </location>
</feature>
<keyword evidence="3 7" id="KW-1133">Transmembrane helix</keyword>
<feature type="transmembrane region" description="Helical" evidence="7">
    <location>
        <begin position="150"/>
        <end position="172"/>
    </location>
</feature>
<organism evidence="9 10">
    <name type="scientific">Seiridium cardinale</name>
    <dbReference type="NCBI Taxonomy" id="138064"/>
    <lineage>
        <taxon>Eukaryota</taxon>
        <taxon>Fungi</taxon>
        <taxon>Dikarya</taxon>
        <taxon>Ascomycota</taxon>
        <taxon>Pezizomycotina</taxon>
        <taxon>Sordariomycetes</taxon>
        <taxon>Xylariomycetidae</taxon>
        <taxon>Amphisphaeriales</taxon>
        <taxon>Sporocadaceae</taxon>
        <taxon>Seiridium</taxon>
    </lineage>
</organism>
<evidence type="ECO:0000256" key="2">
    <source>
        <dbReference type="ARBA" id="ARBA00022692"/>
    </source>
</evidence>
<evidence type="ECO:0000313" key="10">
    <source>
        <dbReference type="Proteomes" id="UP001465668"/>
    </source>
</evidence>